<sequence>MIGNSNDSIYYTLIAKCETQQELLESATLLCQDFAQFVPGMMGGHNVVINCAYNHDGSNDTLRLVGIEKNVVLIDSVFFLKFGVHQNYDKMWLIKLANALARNMGIRPTTAAITDITNIDNLPAPKQQTNQENKLEIKQHGNLRYIDINFQCLVRDTIVSNIWNTQITNCLELSFCGLTKKIAGENLQDLKYDDQAINKVRDLFSILGSAMPSEDIKTYRRCINPKHNDNNPSMKLTLRPYYWKYSKIIKSKLTDEQNATLEDKYNEGYVQNYTIAGKDIILFCVHATCFSNNCRYNKLLTNNEIKTIY</sequence>
<accession>A0A9C7C0M6</accession>
<organism evidence="1">
    <name type="scientific">Pasiphaea japonica whispovirus</name>
    <dbReference type="NCBI Taxonomy" id="2984286"/>
    <lineage>
        <taxon>Viruses</taxon>
        <taxon>Viruses incertae sedis</taxon>
        <taxon>Naldaviricetes</taxon>
        <taxon>Nimaviridae</taxon>
        <taxon>Whispovirus</taxon>
    </lineage>
</organism>
<protein>
    <submittedName>
        <fullName evidence="1">Wsv137-like protein</fullName>
    </submittedName>
</protein>
<proteinExistence type="predicted"/>
<reference evidence="1" key="1">
    <citation type="submission" date="2022-10" db="EMBL/GenBank/DDBJ databases">
        <title>Genome sequences of endogenous nimaviruses in decapod crustaceans.</title>
        <authorList>
            <person name="Kawato S."/>
            <person name="Nozaki R."/>
            <person name="Kondo H."/>
            <person name="Hirono I."/>
        </authorList>
    </citation>
    <scope>NUCLEOTIDE SEQUENCE</scope>
    <source>
        <strain evidence="1">Toyama2020</strain>
    </source>
</reference>
<evidence type="ECO:0000313" key="1">
    <source>
        <dbReference type="EMBL" id="BDT63514.1"/>
    </source>
</evidence>
<dbReference type="EMBL" id="LC738885">
    <property type="protein sequence ID" value="BDT63514.1"/>
    <property type="molecule type" value="Genomic_DNA"/>
</dbReference>
<name>A0A9C7C0M6_9VIRU</name>